<sequence length="318" mass="34828">MIALVMLLFVCVTATPWVSFQPDVGKIFFGESITLTCNVASPVQGTPTYSWYRDNKRISSGQRLFINAALGANSGNYQCQAGTSERSDAVKLKVTESYVTLQAPPTIYEGDSLILRCHSAVFGASSGAVFYKDGTTLKSSTSDSALSLGTAYRNASGTYRCSRNIFNDRPVIDEALISVKELFSKPQLQVSSNETREGANLTITCSTTLTPARGSTDLRFGFSKDGRSTQELLLSNKLHIRGAQVNQSGYYTCEVEAVASRIKKMSNTLYIQIQEVKQNEGRVLVDYTLQNLIRLIVSVCLSVLCLCFVINHLKKGKT</sequence>
<dbReference type="OMA" id="YSCAART"/>
<dbReference type="InterPro" id="IPR007110">
    <property type="entry name" value="Ig-like_dom"/>
</dbReference>
<feature type="transmembrane region" description="Helical" evidence="3">
    <location>
        <begin position="292"/>
        <end position="313"/>
    </location>
</feature>
<evidence type="ECO:0000256" key="2">
    <source>
        <dbReference type="ARBA" id="ARBA00023157"/>
    </source>
</evidence>
<dbReference type="Pfam" id="PF13927">
    <property type="entry name" value="Ig_3"/>
    <property type="match status" value="1"/>
</dbReference>
<evidence type="ECO:0000313" key="5">
    <source>
        <dbReference type="Proteomes" id="UP000008143"/>
    </source>
</evidence>
<dbReference type="OrthoDB" id="6151406at2759"/>
<dbReference type="Gene3D" id="2.60.40.10">
    <property type="entry name" value="Immunoglobulins"/>
    <property type="match status" value="3"/>
</dbReference>
<organism evidence="5 6">
    <name type="scientific">Xenopus tropicalis</name>
    <name type="common">Western clawed frog</name>
    <name type="synonym">Silurana tropicalis</name>
    <dbReference type="NCBI Taxonomy" id="8364"/>
    <lineage>
        <taxon>Eukaryota</taxon>
        <taxon>Metazoa</taxon>
        <taxon>Chordata</taxon>
        <taxon>Craniata</taxon>
        <taxon>Vertebrata</taxon>
        <taxon>Euteleostomi</taxon>
        <taxon>Amphibia</taxon>
        <taxon>Batrachia</taxon>
        <taxon>Anura</taxon>
        <taxon>Pipoidea</taxon>
        <taxon>Pipidae</taxon>
        <taxon>Xenopodinae</taxon>
        <taxon>Xenopus</taxon>
        <taxon>Silurana</taxon>
    </lineage>
</organism>
<dbReference type="InterPro" id="IPR036179">
    <property type="entry name" value="Ig-like_dom_sf"/>
</dbReference>
<dbReference type="PANTHER" id="PTHR11481">
    <property type="entry name" value="IMMUNOGLOBULIN FC RECEPTOR"/>
    <property type="match status" value="1"/>
</dbReference>
<keyword evidence="5" id="KW-1185">Reference proteome</keyword>
<gene>
    <name evidence="7" type="primary">XB5960289</name>
    <name evidence="6" type="synonym">LOC100491172</name>
</gene>
<feature type="domain" description="Ig-like" evidence="4">
    <location>
        <begin position="96"/>
        <end position="178"/>
    </location>
</feature>
<keyword evidence="3" id="KW-0472">Membrane</keyword>
<dbReference type="GeneID" id="100491172"/>
<evidence type="ECO:0000256" key="1">
    <source>
        <dbReference type="ARBA" id="ARBA00022729"/>
    </source>
</evidence>
<evidence type="ECO:0000259" key="4">
    <source>
        <dbReference type="PROSITE" id="PS50835"/>
    </source>
</evidence>
<evidence type="ECO:0000313" key="6">
    <source>
        <dbReference type="RefSeq" id="XP_002939044.1"/>
    </source>
</evidence>
<dbReference type="CTD" id="100491172"/>
<dbReference type="InterPro" id="IPR050488">
    <property type="entry name" value="Ig_Fc_receptor"/>
</dbReference>
<dbReference type="SMART" id="SM00409">
    <property type="entry name" value="IG"/>
    <property type="match status" value="3"/>
</dbReference>
<dbReference type="GO" id="GO:0006955">
    <property type="term" value="P:immune response"/>
    <property type="evidence" value="ECO:0000318"/>
    <property type="project" value="GO_Central"/>
</dbReference>
<dbReference type="Xenbase" id="XB-GENE-5960290">
    <property type="gene designation" value="XB5960289"/>
</dbReference>
<keyword evidence="2" id="KW-1015">Disulfide bond</keyword>
<accession>A0A8J0QUN0</accession>
<dbReference type="PROSITE" id="PS50835">
    <property type="entry name" value="IG_LIKE"/>
    <property type="match status" value="3"/>
</dbReference>
<proteinExistence type="predicted"/>
<feature type="domain" description="Ig-like" evidence="4">
    <location>
        <begin position="16"/>
        <end position="95"/>
    </location>
</feature>
<protein>
    <submittedName>
        <fullName evidence="6">Fc receptor-like protein 4</fullName>
    </submittedName>
</protein>
<name>A0A8J0QUN0_XENTR</name>
<dbReference type="AlphaFoldDB" id="A0A8J0QUN0"/>
<keyword evidence="3" id="KW-0812">Transmembrane</keyword>
<dbReference type="PANTHER" id="PTHR11481:SF114">
    <property type="entry name" value="FC RECEPTOR-LIKE PROTEIN 4"/>
    <property type="match status" value="1"/>
</dbReference>
<dbReference type="GO" id="GO:0007166">
    <property type="term" value="P:cell surface receptor signaling pathway"/>
    <property type="evidence" value="ECO:0000318"/>
    <property type="project" value="GO_Central"/>
</dbReference>
<dbReference type="GO" id="GO:0009897">
    <property type="term" value="C:external side of plasma membrane"/>
    <property type="evidence" value="ECO:0000318"/>
    <property type="project" value="GO_Central"/>
</dbReference>
<dbReference type="InterPro" id="IPR003598">
    <property type="entry name" value="Ig_sub2"/>
</dbReference>
<dbReference type="GO" id="GO:0004888">
    <property type="term" value="F:transmembrane signaling receptor activity"/>
    <property type="evidence" value="ECO:0000318"/>
    <property type="project" value="GO_Central"/>
</dbReference>
<dbReference type="Proteomes" id="UP000008143">
    <property type="component" value="Chromosome 8"/>
</dbReference>
<dbReference type="InterPro" id="IPR003599">
    <property type="entry name" value="Ig_sub"/>
</dbReference>
<dbReference type="SUPFAM" id="SSF48726">
    <property type="entry name" value="Immunoglobulin"/>
    <property type="match status" value="3"/>
</dbReference>
<evidence type="ECO:0000256" key="3">
    <source>
        <dbReference type="SAM" id="Phobius"/>
    </source>
</evidence>
<dbReference type="SMART" id="SM00408">
    <property type="entry name" value="IGc2"/>
    <property type="match status" value="2"/>
</dbReference>
<dbReference type="InterPro" id="IPR013783">
    <property type="entry name" value="Ig-like_fold"/>
</dbReference>
<evidence type="ECO:0000313" key="7">
    <source>
        <dbReference type="Xenbase" id="XB-GENE-5960290"/>
    </source>
</evidence>
<reference evidence="6" key="1">
    <citation type="submission" date="2025-08" db="UniProtKB">
        <authorList>
            <consortium name="RefSeq"/>
        </authorList>
    </citation>
    <scope>IDENTIFICATION</scope>
    <source>
        <strain evidence="6">Nigerian</strain>
        <tissue evidence="6">Liver and blood</tissue>
    </source>
</reference>
<dbReference type="Pfam" id="PF13895">
    <property type="entry name" value="Ig_2"/>
    <property type="match status" value="1"/>
</dbReference>
<dbReference type="KEGG" id="xtr:100491172"/>
<feature type="domain" description="Ig-like" evidence="4">
    <location>
        <begin position="186"/>
        <end position="266"/>
    </location>
</feature>
<dbReference type="AGR" id="Xenbase:XB-GENE-5960290"/>
<dbReference type="RefSeq" id="XP_002939044.1">
    <property type="nucleotide sequence ID" value="XM_002938998.3"/>
</dbReference>
<keyword evidence="3" id="KW-1133">Transmembrane helix</keyword>
<keyword evidence="1" id="KW-0732">Signal</keyword>